<dbReference type="Pfam" id="PF02518">
    <property type="entry name" value="HATPase_c"/>
    <property type="match status" value="1"/>
</dbReference>
<feature type="domain" description="HAMP" evidence="15">
    <location>
        <begin position="354"/>
        <end position="405"/>
    </location>
</feature>
<evidence type="ECO:0000256" key="9">
    <source>
        <dbReference type="ARBA" id="ARBA00022777"/>
    </source>
</evidence>
<dbReference type="Pfam" id="PF00512">
    <property type="entry name" value="HisKA"/>
    <property type="match status" value="1"/>
</dbReference>
<keyword evidence="4" id="KW-1003">Cell membrane</keyword>
<dbReference type="Gene3D" id="3.30.565.10">
    <property type="entry name" value="Histidine kinase-like ATPase, C-terminal domain"/>
    <property type="match status" value="1"/>
</dbReference>
<dbReference type="EMBL" id="MAGO01000005">
    <property type="protein sequence ID" value="OCC15500.1"/>
    <property type="molecule type" value="Genomic_DNA"/>
</dbReference>
<evidence type="ECO:0000313" key="16">
    <source>
        <dbReference type="EMBL" id="OCC15500.1"/>
    </source>
</evidence>
<dbReference type="PATRIC" id="fig|1156395.6.peg.1259"/>
<feature type="transmembrane region" description="Helical" evidence="13">
    <location>
        <begin position="334"/>
        <end position="353"/>
    </location>
</feature>
<proteinExistence type="predicted"/>
<evidence type="ECO:0000256" key="12">
    <source>
        <dbReference type="ARBA" id="ARBA00023012"/>
    </source>
</evidence>
<keyword evidence="9 16" id="KW-0418">Kinase</keyword>
<dbReference type="Proteomes" id="UP000093080">
    <property type="component" value="Unassembled WGS sequence"/>
</dbReference>
<dbReference type="SUPFAM" id="SSF103190">
    <property type="entry name" value="Sensory domain-like"/>
    <property type="match status" value="1"/>
</dbReference>
<dbReference type="SUPFAM" id="SSF47384">
    <property type="entry name" value="Homodimeric domain of signal transducing histidine kinase"/>
    <property type="match status" value="1"/>
</dbReference>
<dbReference type="Gene3D" id="3.30.450.20">
    <property type="entry name" value="PAS domain"/>
    <property type="match status" value="1"/>
</dbReference>
<dbReference type="InterPro" id="IPR036890">
    <property type="entry name" value="HATPase_C_sf"/>
</dbReference>
<reference evidence="16 17" key="1">
    <citation type="submission" date="2016-06" db="EMBL/GenBank/DDBJ databases">
        <title>Respiratory ammonification of nitrate coupled to the oxidation of elemental sulfur in deep-sea autotrophic thermophilic bacteria.</title>
        <authorList>
            <person name="Slobodkina G.B."/>
            <person name="Mardanov A.V."/>
            <person name="Ravin N.V."/>
            <person name="Frolova A.A."/>
            <person name="Viryasiv M.B."/>
            <person name="Chernyh N.A."/>
            <person name="Bonch-Osmolovskaya E.A."/>
            <person name="Slobodkin A.I."/>
        </authorList>
    </citation>
    <scope>NUCLEOTIDE SEQUENCE [LARGE SCALE GENOMIC DNA]</scope>
    <source>
        <strain evidence="16 17">S69</strain>
    </source>
</reference>
<dbReference type="Pfam" id="PF00672">
    <property type="entry name" value="HAMP"/>
    <property type="match status" value="1"/>
</dbReference>
<protein>
    <recommendedName>
        <fullName evidence="3">histidine kinase</fullName>
        <ecNumber evidence="3">2.7.13.3</ecNumber>
    </recommendedName>
</protein>
<dbReference type="PANTHER" id="PTHR43065">
    <property type="entry name" value="SENSOR HISTIDINE KINASE"/>
    <property type="match status" value="1"/>
</dbReference>
<comment type="caution">
    <text evidence="16">The sequence shown here is derived from an EMBL/GenBank/DDBJ whole genome shotgun (WGS) entry which is preliminary data.</text>
</comment>
<evidence type="ECO:0000259" key="15">
    <source>
        <dbReference type="PROSITE" id="PS50885"/>
    </source>
</evidence>
<evidence type="ECO:0000256" key="5">
    <source>
        <dbReference type="ARBA" id="ARBA00022553"/>
    </source>
</evidence>
<dbReference type="CDD" id="cd06225">
    <property type="entry name" value="HAMP"/>
    <property type="match status" value="1"/>
</dbReference>
<evidence type="ECO:0000256" key="4">
    <source>
        <dbReference type="ARBA" id="ARBA00022475"/>
    </source>
</evidence>
<dbReference type="SMART" id="SM00388">
    <property type="entry name" value="HisKA"/>
    <property type="match status" value="1"/>
</dbReference>
<keyword evidence="17" id="KW-1185">Reference proteome</keyword>
<organism evidence="16 17">
    <name type="scientific">Dissulfuribacter thermophilus</name>
    <dbReference type="NCBI Taxonomy" id="1156395"/>
    <lineage>
        <taxon>Bacteria</taxon>
        <taxon>Pseudomonadati</taxon>
        <taxon>Thermodesulfobacteriota</taxon>
        <taxon>Dissulfuribacteria</taxon>
        <taxon>Dissulfuribacterales</taxon>
        <taxon>Dissulfuribacteraceae</taxon>
        <taxon>Dissulfuribacter</taxon>
    </lineage>
</organism>
<dbReference type="GO" id="GO:0005886">
    <property type="term" value="C:plasma membrane"/>
    <property type="evidence" value="ECO:0007669"/>
    <property type="project" value="UniProtKB-SubCell"/>
</dbReference>
<keyword evidence="10" id="KW-0067">ATP-binding</keyword>
<dbReference type="AlphaFoldDB" id="A0A1B9F6H0"/>
<keyword evidence="12" id="KW-0902">Two-component regulatory system</keyword>
<evidence type="ECO:0000256" key="2">
    <source>
        <dbReference type="ARBA" id="ARBA00004651"/>
    </source>
</evidence>
<dbReference type="Gene3D" id="1.10.287.130">
    <property type="match status" value="1"/>
</dbReference>
<dbReference type="CDD" id="cd00082">
    <property type="entry name" value="HisKA"/>
    <property type="match status" value="1"/>
</dbReference>
<dbReference type="InterPro" id="IPR003661">
    <property type="entry name" value="HisK_dim/P_dom"/>
</dbReference>
<comment type="subcellular location">
    <subcellularLocation>
        <location evidence="2">Cell membrane</location>
        <topology evidence="2">Multi-pass membrane protein</topology>
    </subcellularLocation>
</comment>
<dbReference type="FunFam" id="3.30.565.10:FF:000006">
    <property type="entry name" value="Sensor histidine kinase WalK"/>
    <property type="match status" value="1"/>
</dbReference>
<evidence type="ECO:0000256" key="13">
    <source>
        <dbReference type="SAM" id="Phobius"/>
    </source>
</evidence>
<comment type="catalytic activity">
    <reaction evidence="1">
        <text>ATP + protein L-histidine = ADP + protein N-phospho-L-histidine.</text>
        <dbReference type="EC" id="2.7.13.3"/>
    </reaction>
</comment>
<dbReference type="SMART" id="SM00304">
    <property type="entry name" value="HAMP"/>
    <property type="match status" value="1"/>
</dbReference>
<evidence type="ECO:0000256" key="3">
    <source>
        <dbReference type="ARBA" id="ARBA00012438"/>
    </source>
</evidence>
<dbReference type="PROSITE" id="PS50885">
    <property type="entry name" value="HAMP"/>
    <property type="match status" value="1"/>
</dbReference>
<dbReference type="GO" id="GO:0005524">
    <property type="term" value="F:ATP binding"/>
    <property type="evidence" value="ECO:0007669"/>
    <property type="project" value="UniProtKB-KW"/>
</dbReference>
<evidence type="ECO:0000256" key="8">
    <source>
        <dbReference type="ARBA" id="ARBA00022741"/>
    </source>
</evidence>
<dbReference type="InterPro" id="IPR003660">
    <property type="entry name" value="HAMP_dom"/>
</dbReference>
<evidence type="ECO:0000256" key="10">
    <source>
        <dbReference type="ARBA" id="ARBA00022840"/>
    </source>
</evidence>
<dbReference type="InterPro" id="IPR003594">
    <property type="entry name" value="HATPase_dom"/>
</dbReference>
<keyword evidence="13" id="KW-0472">Membrane</keyword>
<gene>
    <name evidence="16" type="ORF">DBT_1247</name>
</gene>
<dbReference type="InterPro" id="IPR036097">
    <property type="entry name" value="HisK_dim/P_sf"/>
</dbReference>
<name>A0A1B9F6H0_9BACT</name>
<keyword evidence="5" id="KW-0597">Phosphoprotein</keyword>
<evidence type="ECO:0000256" key="7">
    <source>
        <dbReference type="ARBA" id="ARBA00022692"/>
    </source>
</evidence>
<dbReference type="GO" id="GO:0000155">
    <property type="term" value="F:phosphorelay sensor kinase activity"/>
    <property type="evidence" value="ECO:0007669"/>
    <property type="project" value="InterPro"/>
</dbReference>
<keyword evidence="7 13" id="KW-0812">Transmembrane</keyword>
<dbReference type="InterPro" id="IPR029151">
    <property type="entry name" value="Sensor-like_sf"/>
</dbReference>
<feature type="transmembrane region" description="Helical" evidence="13">
    <location>
        <begin position="12"/>
        <end position="31"/>
    </location>
</feature>
<evidence type="ECO:0000256" key="1">
    <source>
        <dbReference type="ARBA" id="ARBA00000085"/>
    </source>
</evidence>
<keyword evidence="6" id="KW-0808">Transferase</keyword>
<dbReference type="SUPFAM" id="SSF55874">
    <property type="entry name" value="ATPase domain of HSP90 chaperone/DNA topoisomerase II/histidine kinase"/>
    <property type="match status" value="1"/>
</dbReference>
<keyword evidence="11 13" id="KW-1133">Transmembrane helix</keyword>
<keyword evidence="8" id="KW-0547">Nucleotide-binding</keyword>
<dbReference type="PANTHER" id="PTHR43065:SF46">
    <property type="entry name" value="C4-DICARBOXYLATE TRANSPORT SENSOR PROTEIN DCTB"/>
    <property type="match status" value="1"/>
</dbReference>
<sequence length="650" mass="72780">MKLKLGIGNKILMTMLAVAVPFLIIFSILILNTVEEILKANVTRQITRLAEKSADNLNDLIERSKTLLLTIAISPSVTDLIEARELESPEKIKQSIHNLEEYFLKLQKLNDIIQAIRFIDEKGNVWVKVREGKIIPRKGPLIANLGIRAVSIKKDRDFFKKTMLLNNGEVWISNLEKGWMEGQKKWCPAMVRFSTPLFFSNGKRAGILIINVWGKQVGKMINRLISPQEGMAFLIERNLLDEKRNGIFLFHKKCSCEFGNQTGSHITVFQRFPDFITKAWMHTDKGIILNPKTKDILAHRFFSPYHSKKRGWVVVVQANSSFFMAPLTIIENRIIISALLMVLLAVLAALYFAQSITEPIKQVIDGTHRISQNLSNRISIKSTDEIGILAQKINNMASQLQKNIEERKKLDAQIYQSEKLASIGEMAAGLAHELNTPLSNIKAIASLSKKDLDTGKINLDAVKEDLNDIKEQTEKCSEIISGLLSFARKRNPEFALFNINDLIEKALSLLRLKIEKKGVTVRFQKNEDPLSVNVDANQIQQVFVNILLNALDVLDFGGLITIISEKAGNHLKISIKDNGPGIPPDIMPKIFNPFFSTKEVGKGTGLGLSVSYGIVKNHGGTIEVQSKPGQGTTFTVKLPMNSLQNNGNDK</sequence>
<dbReference type="STRING" id="1156395.DBT_1247"/>
<dbReference type="InterPro" id="IPR005467">
    <property type="entry name" value="His_kinase_dom"/>
</dbReference>
<dbReference type="EC" id="2.7.13.3" evidence="3"/>
<dbReference type="PRINTS" id="PR00344">
    <property type="entry name" value="BCTRLSENSOR"/>
</dbReference>
<feature type="domain" description="Histidine kinase" evidence="14">
    <location>
        <begin position="429"/>
        <end position="642"/>
    </location>
</feature>
<evidence type="ECO:0000259" key="14">
    <source>
        <dbReference type="PROSITE" id="PS50109"/>
    </source>
</evidence>
<dbReference type="PROSITE" id="PS50109">
    <property type="entry name" value="HIS_KIN"/>
    <property type="match status" value="1"/>
</dbReference>
<evidence type="ECO:0000313" key="17">
    <source>
        <dbReference type="Proteomes" id="UP000093080"/>
    </source>
</evidence>
<dbReference type="SUPFAM" id="SSF158472">
    <property type="entry name" value="HAMP domain-like"/>
    <property type="match status" value="1"/>
</dbReference>
<evidence type="ECO:0000256" key="11">
    <source>
        <dbReference type="ARBA" id="ARBA00022989"/>
    </source>
</evidence>
<dbReference type="SMART" id="SM00387">
    <property type="entry name" value="HATPase_c"/>
    <property type="match status" value="1"/>
</dbReference>
<dbReference type="OrthoDB" id="9781147at2"/>
<dbReference type="Gene3D" id="6.10.340.10">
    <property type="match status" value="1"/>
</dbReference>
<accession>A0A1B9F6H0</accession>
<evidence type="ECO:0000256" key="6">
    <source>
        <dbReference type="ARBA" id="ARBA00022679"/>
    </source>
</evidence>
<dbReference type="InterPro" id="IPR004358">
    <property type="entry name" value="Sig_transdc_His_kin-like_C"/>
</dbReference>